<dbReference type="GO" id="GO:0046655">
    <property type="term" value="P:folic acid metabolic process"/>
    <property type="evidence" value="ECO:0007669"/>
    <property type="project" value="TreeGrafter"/>
</dbReference>
<reference evidence="11" key="1">
    <citation type="journal article" date="2017" name="bioRxiv">
        <title>Comparative analysis of the genomes of Stylophora pistillata and Acropora digitifera provides evidence for extensive differences between species of corals.</title>
        <authorList>
            <person name="Voolstra C.R."/>
            <person name="Li Y."/>
            <person name="Liew Y.J."/>
            <person name="Baumgarten S."/>
            <person name="Zoccola D."/>
            <person name="Flot J.-F."/>
            <person name="Tambutte S."/>
            <person name="Allemand D."/>
            <person name="Aranda M."/>
        </authorList>
    </citation>
    <scope>NUCLEOTIDE SEQUENCE [LARGE SCALE GENOMIC DNA]</scope>
</reference>
<evidence type="ECO:0000256" key="6">
    <source>
        <dbReference type="ARBA" id="ARBA00023002"/>
    </source>
</evidence>
<proteinExistence type="inferred from homology"/>
<dbReference type="GO" id="GO:0046452">
    <property type="term" value="P:dihydrofolate metabolic process"/>
    <property type="evidence" value="ECO:0007669"/>
    <property type="project" value="TreeGrafter"/>
</dbReference>
<dbReference type="GO" id="GO:0006730">
    <property type="term" value="P:one-carbon metabolic process"/>
    <property type="evidence" value="ECO:0007669"/>
    <property type="project" value="UniProtKB-KW"/>
</dbReference>
<comment type="similarity">
    <text evidence="2 8">Belongs to the dihydrofolate reductase family.</text>
</comment>
<comment type="pathway">
    <text evidence="1">Cofactor biosynthesis; tetrahydrofolate biosynthesis; 5,6,7,8-tetrahydrofolate from 7,8-dihydrofolate: step 1/1.</text>
</comment>
<dbReference type="GO" id="GO:0046654">
    <property type="term" value="P:tetrahydrofolate biosynthetic process"/>
    <property type="evidence" value="ECO:0007669"/>
    <property type="project" value="UniProtKB-UniPathway"/>
</dbReference>
<dbReference type="OrthoDB" id="4664297at2759"/>
<evidence type="ECO:0000313" key="11">
    <source>
        <dbReference type="Proteomes" id="UP000225706"/>
    </source>
</evidence>
<dbReference type="AlphaFoldDB" id="A0A2B4S0S1"/>
<evidence type="ECO:0000256" key="1">
    <source>
        <dbReference type="ARBA" id="ARBA00004903"/>
    </source>
</evidence>
<keyword evidence="5" id="KW-0521">NADP</keyword>
<gene>
    <name evidence="10" type="primary">DHFR</name>
    <name evidence="10" type="ORF">AWC38_SpisGene13331</name>
</gene>
<dbReference type="UniPathway" id="UPA00077">
    <property type="reaction ID" value="UER00158"/>
</dbReference>
<dbReference type="PROSITE" id="PS00075">
    <property type="entry name" value="DHFR_1"/>
    <property type="match status" value="1"/>
</dbReference>
<dbReference type="EC" id="1.5.1.3" evidence="3"/>
<dbReference type="FunFam" id="3.40.430.10:FF:000002">
    <property type="entry name" value="Dihydrofolate reductase"/>
    <property type="match status" value="1"/>
</dbReference>
<keyword evidence="11" id="KW-1185">Reference proteome</keyword>
<dbReference type="CDD" id="cd00209">
    <property type="entry name" value="DHFR"/>
    <property type="match status" value="1"/>
</dbReference>
<evidence type="ECO:0000256" key="5">
    <source>
        <dbReference type="ARBA" id="ARBA00022857"/>
    </source>
</evidence>
<comment type="caution">
    <text evidence="10">The sequence shown here is derived from an EMBL/GenBank/DDBJ whole genome shotgun (WGS) entry which is preliminary data.</text>
</comment>
<evidence type="ECO:0000256" key="2">
    <source>
        <dbReference type="ARBA" id="ARBA00009539"/>
    </source>
</evidence>
<dbReference type="STRING" id="50429.A0A2B4S0S1"/>
<dbReference type="InterPro" id="IPR017925">
    <property type="entry name" value="DHFR_CS"/>
</dbReference>
<keyword evidence="4" id="KW-0554">One-carbon metabolism</keyword>
<dbReference type="PANTHER" id="PTHR48069:SF3">
    <property type="entry name" value="DIHYDROFOLATE REDUCTASE"/>
    <property type="match status" value="1"/>
</dbReference>
<dbReference type="EMBL" id="LSMT01000249">
    <property type="protein sequence ID" value="PFX22158.1"/>
    <property type="molecule type" value="Genomic_DNA"/>
</dbReference>
<evidence type="ECO:0000256" key="3">
    <source>
        <dbReference type="ARBA" id="ARBA00012856"/>
    </source>
</evidence>
<evidence type="ECO:0000256" key="4">
    <source>
        <dbReference type="ARBA" id="ARBA00022563"/>
    </source>
</evidence>
<dbReference type="PROSITE" id="PS51330">
    <property type="entry name" value="DHFR_2"/>
    <property type="match status" value="1"/>
</dbReference>
<dbReference type="GO" id="GO:0004146">
    <property type="term" value="F:dihydrofolate reductase activity"/>
    <property type="evidence" value="ECO:0007669"/>
    <property type="project" value="UniProtKB-EC"/>
</dbReference>
<dbReference type="GO" id="GO:0050661">
    <property type="term" value="F:NADP binding"/>
    <property type="evidence" value="ECO:0007669"/>
    <property type="project" value="InterPro"/>
</dbReference>
<dbReference type="InterPro" id="IPR024072">
    <property type="entry name" value="DHFR-like_dom_sf"/>
</dbReference>
<evidence type="ECO:0000256" key="7">
    <source>
        <dbReference type="ARBA" id="ARBA00048873"/>
    </source>
</evidence>
<evidence type="ECO:0000313" key="10">
    <source>
        <dbReference type="EMBL" id="PFX22158.1"/>
    </source>
</evidence>
<dbReference type="Proteomes" id="UP000225706">
    <property type="component" value="Unassembled WGS sequence"/>
</dbReference>
<comment type="catalytic activity">
    <reaction evidence="7">
        <text>(6S)-5,6,7,8-tetrahydrofolate + NADP(+) = 7,8-dihydrofolate + NADPH + H(+)</text>
        <dbReference type="Rhea" id="RHEA:15009"/>
        <dbReference type="ChEBI" id="CHEBI:15378"/>
        <dbReference type="ChEBI" id="CHEBI:57451"/>
        <dbReference type="ChEBI" id="CHEBI:57453"/>
        <dbReference type="ChEBI" id="CHEBI:57783"/>
        <dbReference type="ChEBI" id="CHEBI:58349"/>
        <dbReference type="EC" id="1.5.1.3"/>
    </reaction>
</comment>
<dbReference type="InterPro" id="IPR001796">
    <property type="entry name" value="DHFR_dom"/>
</dbReference>
<evidence type="ECO:0000256" key="8">
    <source>
        <dbReference type="RuleBase" id="RU004474"/>
    </source>
</evidence>
<organism evidence="10 11">
    <name type="scientific">Stylophora pistillata</name>
    <name type="common">Smooth cauliflower coral</name>
    <dbReference type="NCBI Taxonomy" id="50429"/>
    <lineage>
        <taxon>Eukaryota</taxon>
        <taxon>Metazoa</taxon>
        <taxon>Cnidaria</taxon>
        <taxon>Anthozoa</taxon>
        <taxon>Hexacorallia</taxon>
        <taxon>Scleractinia</taxon>
        <taxon>Astrocoeniina</taxon>
        <taxon>Pocilloporidae</taxon>
        <taxon>Stylophora</taxon>
    </lineage>
</organism>
<keyword evidence="6" id="KW-0560">Oxidoreductase</keyword>
<dbReference type="Pfam" id="PF00186">
    <property type="entry name" value="DHFR_1"/>
    <property type="match status" value="1"/>
</dbReference>
<name>A0A2B4S0S1_STYPI</name>
<feature type="domain" description="DHFR" evidence="9">
    <location>
        <begin position="6"/>
        <end position="184"/>
    </location>
</feature>
<dbReference type="GO" id="GO:0005739">
    <property type="term" value="C:mitochondrion"/>
    <property type="evidence" value="ECO:0007669"/>
    <property type="project" value="TreeGrafter"/>
</dbReference>
<dbReference type="PANTHER" id="PTHR48069">
    <property type="entry name" value="DIHYDROFOLATE REDUCTASE"/>
    <property type="match status" value="1"/>
</dbReference>
<dbReference type="Gene3D" id="3.40.430.10">
    <property type="entry name" value="Dihydrofolate Reductase, subunit A"/>
    <property type="match status" value="1"/>
</dbReference>
<dbReference type="SUPFAM" id="SSF53597">
    <property type="entry name" value="Dihydrofolate reductase-like"/>
    <property type="match status" value="1"/>
</dbReference>
<accession>A0A2B4S0S1</accession>
<dbReference type="InterPro" id="IPR012259">
    <property type="entry name" value="DHFR"/>
</dbReference>
<dbReference type="PRINTS" id="PR00070">
    <property type="entry name" value="DHFR"/>
</dbReference>
<evidence type="ECO:0000259" key="9">
    <source>
        <dbReference type="PROSITE" id="PS51330"/>
    </source>
</evidence>
<protein>
    <recommendedName>
        <fullName evidence="3">dihydrofolate reductase</fullName>
        <ecNumber evidence="3">1.5.1.3</ecNumber>
    </recommendedName>
</protein>
<sequence length="186" mass="20781">MATLRKFCCVVAVAEGGGIGKDNKLPWHLKEDMKFFSHLTSEVSADGKQNAVIMGRKTWESIPAKYRPLPHRINIMLSKNLSEAPKGASLCSSLQGAFDLLSTAPYLDKVEKIFVIGGAAVYKEALQHPGAYRLYITHVMKDFDCDVHFPAFDKTVFKETSDPEVPSGVHEDNGIKFEFKVYQRDI</sequence>